<feature type="compositionally biased region" description="Polar residues" evidence="6">
    <location>
        <begin position="1072"/>
        <end position="1091"/>
    </location>
</feature>
<sequence length="1498" mass="165126">MPSMEAEDQIHEMDDSNLVRVPVAAPDSVVGVEKDPAAVEVKVVEKRKRGRPPKGQAKPPPAKKMKEDEDVCFICFDGGSLVLCDRRGCPKAYHPACIKRDEAFFRSKAKWNCGWHICSNCQKAAHYMCYTCTYSLCKACTKDSDYLCVRENKGFCATCMKTIMLIENNDQGNKEMVQVDFDDKSSWEYLFKVYWTLLKGELSLTLDELTHAQNPWKSAGTVACKAKSVDVHYGSNVGKYSIPDTSSGHLEANNSERRTRGQRILHNKGDPLRADKSISDGDNISVESKDWASKELLELVAHMKNGDTSALSQFDVQALLLDYIKRNNLRDPRQKSHIICDSRLRNLFRKQRVGHFEMLKLLEFHCLTKEDSRKDVVQGNIDAAVSKVDGDENNDNLHMIGKHKKQKTRRKGDEKGPQTNLDEYAAIDVHNINLIYLRRNMMESLTLDNEKFHDKVVGSFVRIRISSSDQNQDMHRLVQVVGTCKAEVPCKIGERRVDIMLEILNLDKKETLSIDAVSSQEFSEDECQRLRQSIKCGLVKRLTVGQVQEKAMALQEVRDNDWLETEIMRLSHLRDRASEKGHKREFRECVEKLELLKTPEERQRRLYEIPEVHADPNMDPNCESDKDPGVNCNMKRDEFAKSRYLGSSRNGREPISSRGDVSNHSGDRVLKKLTICDQPKSMSSPFCLDKGAPNRVPERVNEPLQNEGKDVCGSNTFDEPGDQVGSSGEVVGSWNNQAGLGSETSGASLCTGSAPSVYDFETDKLWHYRDPNGNIQGPFCVLELRKWSTTGYFPPDMRVWSINDKEGESLLLTDVLNGQFRNLLPMQYIDSLFEEVKGASDSSLSNCDGRGSGSMNTTGIEGKQSVPNNEDIQTHCSPQCSDSLNVKDSYSDQPQVHCPVPSFASTEQSHENSLHQARGHEGQIWNSASNDGKVMYQTTDGQSHEKQSSGESRKSLPVNYASKNWDSNSDFASTTKSPDSSQQNFGIDFPNLPNSIPKTSIGNFEGQTTKDQQALPSDKLVQDLNIQNLPSPPSQPSEEDEKADSSIHNMPSPLPKTGDEDEKVQATEHKQSVSSNFPVQDSGPSWSSASSLVVGVETQLPETADKYGGYPSTRAKPSVEEWDSGLLSLSPLKPRELSTNHAPAPNRDELGPPSLSLPTSSWLAMVTEPIEFSTLAEESVSDLLAEVDAMESEGGLPSPTSVNRGEELFHDSKTDCFTSLGGLVPPIEQGKGHALSSMRDDGQLPPQRTIMDELFGASSQADAIESGKSRALSSMRVDIQLPPQRTVTDELLGASSRAVVLDLDPVKRSGRQSSSSIEVEVKAKSTDVPVTQSKVGSKGQLPASSTTSRETIDTVTSPRDKTKPIDARSSGSDGGGTTRENTNMRRGTGQGSERGNASTNRGTSAGYTGRENHPKYGGEKHLSPRDRGFQSRDSGYSKGRPSWSRSSSFGGGGGGGGSSGSGGGGSYSKPPPPRGQRVCKFYESGRCKKGAYCDYLHP</sequence>
<dbReference type="InterPro" id="IPR003169">
    <property type="entry name" value="GYF"/>
</dbReference>
<dbReference type="InterPro" id="IPR058668">
    <property type="entry name" value="NERD_dom"/>
</dbReference>
<feature type="domain" description="DM2" evidence="11">
    <location>
        <begin position="285"/>
        <end position="368"/>
    </location>
</feature>
<dbReference type="Gene3D" id="3.30.40.10">
    <property type="entry name" value="Zinc/RING finger domain, C3HC4 (zinc finger)"/>
    <property type="match status" value="1"/>
</dbReference>
<feature type="region of interest" description="Disordered" evidence="6">
    <location>
        <begin position="392"/>
        <end position="419"/>
    </location>
</feature>
<dbReference type="Gene3D" id="3.90.70.200">
    <property type="entry name" value="Plus-3 domain"/>
    <property type="match status" value="1"/>
</dbReference>
<dbReference type="GO" id="GO:0008270">
    <property type="term" value="F:zinc ion binding"/>
    <property type="evidence" value="ECO:0007669"/>
    <property type="project" value="UniProtKB-KW"/>
</dbReference>
<evidence type="ECO:0000256" key="2">
    <source>
        <dbReference type="ARBA" id="ARBA00022771"/>
    </source>
</evidence>
<evidence type="ECO:0000259" key="7">
    <source>
        <dbReference type="PROSITE" id="PS50016"/>
    </source>
</evidence>
<feature type="region of interest" description="Disordered" evidence="6">
    <location>
        <begin position="641"/>
        <end position="665"/>
    </location>
</feature>
<dbReference type="PROSITE" id="PS01359">
    <property type="entry name" value="ZF_PHD_1"/>
    <property type="match status" value="1"/>
</dbReference>
<feature type="region of interest" description="Disordered" evidence="6">
    <location>
        <begin position="933"/>
        <end position="1004"/>
    </location>
</feature>
<accession>A0A2R6R5S6</accession>
<keyword evidence="13" id="KW-1185">Reference proteome</keyword>
<dbReference type="PANTHER" id="PTHR46695">
    <property type="entry name" value="ZINC FINGER CCCH DOMAIN-CONTAINING PROTEIN 44-RELATED"/>
    <property type="match status" value="1"/>
</dbReference>
<dbReference type="SUPFAM" id="SSF159042">
    <property type="entry name" value="Plus3-like"/>
    <property type="match status" value="1"/>
</dbReference>
<comment type="caution">
    <text evidence="12">The sequence shown here is derived from an EMBL/GenBank/DDBJ whole genome shotgun (WGS) entry which is preliminary data.</text>
</comment>
<dbReference type="SUPFAM" id="SSF57903">
    <property type="entry name" value="FYVE/PHD zinc finger"/>
    <property type="match status" value="1"/>
</dbReference>
<dbReference type="Pfam" id="PF03126">
    <property type="entry name" value="Plus-3"/>
    <property type="match status" value="1"/>
</dbReference>
<dbReference type="SMART" id="SM00249">
    <property type="entry name" value="PHD"/>
    <property type="match status" value="1"/>
</dbReference>
<dbReference type="Pfam" id="PF02213">
    <property type="entry name" value="GYF"/>
    <property type="match status" value="1"/>
</dbReference>
<feature type="domain" description="Plus3" evidence="10">
    <location>
        <begin position="426"/>
        <end position="559"/>
    </location>
</feature>
<feature type="compositionally biased region" description="Basic and acidic residues" evidence="6">
    <location>
        <begin position="942"/>
        <end position="954"/>
    </location>
</feature>
<dbReference type="PROSITE" id="PS51925">
    <property type="entry name" value="SWIB_MDM2"/>
    <property type="match status" value="1"/>
</dbReference>
<keyword evidence="1 5" id="KW-0479">Metal-binding</keyword>
<feature type="compositionally biased region" description="Gly residues" evidence="6">
    <location>
        <begin position="1449"/>
        <end position="1466"/>
    </location>
</feature>
<evidence type="ECO:0000313" key="12">
    <source>
        <dbReference type="EMBL" id="PSS21366.1"/>
    </source>
</evidence>
<keyword evidence="3 5" id="KW-0862">Zinc</keyword>
<dbReference type="PANTHER" id="PTHR46695:SF4">
    <property type="entry name" value="ZINC FINGER CCCH DOMAIN-CONTAINING PROTEIN 44"/>
    <property type="match status" value="1"/>
</dbReference>
<proteinExistence type="predicted"/>
<dbReference type="EMBL" id="NKQK01000009">
    <property type="protein sequence ID" value="PSS21366.1"/>
    <property type="molecule type" value="Genomic_DNA"/>
</dbReference>
<dbReference type="CDD" id="cd15568">
    <property type="entry name" value="PHD5_NSD"/>
    <property type="match status" value="1"/>
</dbReference>
<dbReference type="SUPFAM" id="SSF90229">
    <property type="entry name" value="CCCH zinc finger"/>
    <property type="match status" value="1"/>
</dbReference>
<dbReference type="Pfam" id="PF25980">
    <property type="entry name" value="NERD_plant"/>
    <property type="match status" value="1"/>
</dbReference>
<feature type="compositionally biased region" description="Polar residues" evidence="6">
    <location>
        <begin position="853"/>
        <end position="894"/>
    </location>
</feature>
<dbReference type="InterPro" id="IPR003121">
    <property type="entry name" value="SWIB_MDM2_domain"/>
</dbReference>
<evidence type="ECO:0000259" key="8">
    <source>
        <dbReference type="PROSITE" id="PS50103"/>
    </source>
</evidence>
<dbReference type="CDD" id="cd10567">
    <property type="entry name" value="SWIB-MDM2_like"/>
    <property type="match status" value="1"/>
</dbReference>
<dbReference type="CDD" id="cd00072">
    <property type="entry name" value="GYF"/>
    <property type="match status" value="1"/>
</dbReference>
<dbReference type="FunFam" id="3.30.40.10:FF:000303">
    <property type="entry name" value="Zinc finger CCCH domain-containing protein 19"/>
    <property type="match status" value="1"/>
</dbReference>
<dbReference type="GO" id="GO:0003677">
    <property type="term" value="F:DNA binding"/>
    <property type="evidence" value="ECO:0007669"/>
    <property type="project" value="UniProtKB-KW"/>
</dbReference>
<evidence type="ECO:0000256" key="5">
    <source>
        <dbReference type="PROSITE-ProRule" id="PRU00723"/>
    </source>
</evidence>
<feature type="zinc finger region" description="C3H1-type" evidence="5">
    <location>
        <begin position="1473"/>
        <end position="1498"/>
    </location>
</feature>
<evidence type="ECO:0000256" key="3">
    <source>
        <dbReference type="ARBA" id="ARBA00022833"/>
    </source>
</evidence>
<feature type="compositionally biased region" description="Basic and acidic residues" evidence="6">
    <location>
        <begin position="1410"/>
        <end position="1430"/>
    </location>
</feature>
<feature type="region of interest" description="Disordered" evidence="6">
    <location>
        <begin position="841"/>
        <end position="919"/>
    </location>
</feature>
<dbReference type="InterPro" id="IPR011011">
    <property type="entry name" value="Znf_FYVE_PHD"/>
</dbReference>
<evidence type="ECO:0000256" key="6">
    <source>
        <dbReference type="SAM" id="MobiDB-lite"/>
    </source>
</evidence>
<organism evidence="12 13">
    <name type="scientific">Actinidia chinensis var. chinensis</name>
    <name type="common">Chinese soft-hair kiwi</name>
    <dbReference type="NCBI Taxonomy" id="1590841"/>
    <lineage>
        <taxon>Eukaryota</taxon>
        <taxon>Viridiplantae</taxon>
        <taxon>Streptophyta</taxon>
        <taxon>Embryophyta</taxon>
        <taxon>Tracheophyta</taxon>
        <taxon>Spermatophyta</taxon>
        <taxon>Magnoliopsida</taxon>
        <taxon>eudicotyledons</taxon>
        <taxon>Gunneridae</taxon>
        <taxon>Pentapetalae</taxon>
        <taxon>asterids</taxon>
        <taxon>Ericales</taxon>
        <taxon>Actinidiaceae</taxon>
        <taxon>Actinidia</taxon>
    </lineage>
</organism>
<dbReference type="SMART" id="SM00719">
    <property type="entry name" value="Plus3"/>
    <property type="match status" value="1"/>
</dbReference>
<feature type="domain" description="GYF" evidence="9">
    <location>
        <begin position="763"/>
        <end position="817"/>
    </location>
</feature>
<dbReference type="SMART" id="SM00151">
    <property type="entry name" value="SWIB"/>
    <property type="match status" value="1"/>
</dbReference>
<dbReference type="Gene3D" id="1.10.245.10">
    <property type="entry name" value="SWIB/MDM2 domain"/>
    <property type="match status" value="1"/>
</dbReference>
<dbReference type="InterPro" id="IPR004343">
    <property type="entry name" value="Plus-3_dom"/>
</dbReference>
<dbReference type="SMART" id="SM00444">
    <property type="entry name" value="GYF"/>
    <property type="match status" value="1"/>
</dbReference>
<dbReference type="InterPro" id="IPR001965">
    <property type="entry name" value="Znf_PHD"/>
</dbReference>
<dbReference type="OMA" id="EASEHNQ"/>
<dbReference type="Gene3D" id="3.30.1490.40">
    <property type="match status" value="1"/>
</dbReference>
<name>A0A2R6R5S6_ACTCC</name>
<dbReference type="InterPro" id="IPR036855">
    <property type="entry name" value="Znf_CCCH_sf"/>
</dbReference>
<feature type="domain" description="C3H1-type" evidence="8">
    <location>
        <begin position="1473"/>
        <end position="1498"/>
    </location>
</feature>
<dbReference type="InterPro" id="IPR019835">
    <property type="entry name" value="SWIB_domain"/>
</dbReference>
<keyword evidence="2 5" id="KW-0863">Zinc-finger</keyword>
<feature type="domain" description="PHD-type" evidence="7">
    <location>
        <begin position="69"/>
        <end position="135"/>
    </location>
</feature>
<evidence type="ECO:0000259" key="10">
    <source>
        <dbReference type="PROSITE" id="PS51360"/>
    </source>
</evidence>
<dbReference type="SUPFAM" id="SSF47592">
    <property type="entry name" value="SWIB/MDM2 domain"/>
    <property type="match status" value="1"/>
</dbReference>
<dbReference type="Proteomes" id="UP000241394">
    <property type="component" value="Chromosome LG9"/>
</dbReference>
<dbReference type="OrthoDB" id="6415790at2759"/>
<feature type="region of interest" description="Disordered" evidence="6">
    <location>
        <begin position="1025"/>
        <end position="1155"/>
    </location>
</feature>
<protein>
    <submittedName>
        <fullName evidence="12">Zinc finger CCCH domain-containing protein</fullName>
    </submittedName>
</protein>
<evidence type="ECO:0000259" key="9">
    <source>
        <dbReference type="PROSITE" id="PS50829"/>
    </source>
</evidence>
<evidence type="ECO:0000256" key="1">
    <source>
        <dbReference type="ARBA" id="ARBA00022723"/>
    </source>
</evidence>
<keyword evidence="4" id="KW-0238">DNA-binding</keyword>
<feature type="compositionally biased region" description="Polar residues" evidence="6">
    <location>
        <begin position="1342"/>
        <end position="1357"/>
    </location>
</feature>
<feature type="region of interest" description="Disordered" evidence="6">
    <location>
        <begin position="43"/>
        <end position="64"/>
    </location>
</feature>
<dbReference type="InterPro" id="IPR019787">
    <property type="entry name" value="Znf_PHD-finger"/>
</dbReference>
<dbReference type="InterPro" id="IPR035445">
    <property type="entry name" value="GYF-like_dom_sf"/>
</dbReference>
<dbReference type="Gramene" id="PSS21366">
    <property type="protein sequence ID" value="PSS21366"/>
    <property type="gene ID" value="CEY00_Acc10409"/>
</dbReference>
<feature type="compositionally biased region" description="Polar residues" evidence="6">
    <location>
        <begin position="1378"/>
        <end position="1406"/>
    </location>
</feature>
<feature type="compositionally biased region" description="Polar residues" evidence="6">
    <location>
        <begin position="961"/>
        <end position="985"/>
    </location>
</feature>
<dbReference type="PROSITE" id="PS50829">
    <property type="entry name" value="GYF"/>
    <property type="match status" value="1"/>
</dbReference>
<dbReference type="InterPro" id="IPR036128">
    <property type="entry name" value="Plus3-like_sf"/>
</dbReference>
<dbReference type="SUPFAM" id="SSF55277">
    <property type="entry name" value="GYF domain"/>
    <property type="match status" value="1"/>
</dbReference>
<feature type="compositionally biased region" description="Basic and acidic residues" evidence="6">
    <location>
        <begin position="908"/>
        <end position="919"/>
    </location>
</feature>
<feature type="compositionally biased region" description="Polar residues" evidence="6">
    <location>
        <begin position="992"/>
        <end position="1004"/>
    </location>
</feature>
<gene>
    <name evidence="12" type="ORF">CEY00_Acc10409</name>
</gene>
<evidence type="ECO:0000256" key="4">
    <source>
        <dbReference type="ARBA" id="ARBA00023125"/>
    </source>
</evidence>
<dbReference type="InterPro" id="IPR013083">
    <property type="entry name" value="Znf_RING/FYVE/PHD"/>
</dbReference>
<reference evidence="13" key="2">
    <citation type="journal article" date="2018" name="BMC Genomics">
        <title>A manually annotated Actinidia chinensis var. chinensis (kiwifruit) genome highlights the challenges associated with draft genomes and gene prediction in plants.</title>
        <authorList>
            <person name="Pilkington S.M."/>
            <person name="Crowhurst R."/>
            <person name="Hilario E."/>
            <person name="Nardozza S."/>
            <person name="Fraser L."/>
            <person name="Peng Y."/>
            <person name="Gunaseelan K."/>
            <person name="Simpson R."/>
            <person name="Tahir J."/>
            <person name="Deroles S.C."/>
            <person name="Templeton K."/>
            <person name="Luo Z."/>
            <person name="Davy M."/>
            <person name="Cheng C."/>
            <person name="McNeilage M."/>
            <person name="Scaglione D."/>
            <person name="Liu Y."/>
            <person name="Zhang Q."/>
            <person name="Datson P."/>
            <person name="De Silva N."/>
            <person name="Gardiner S.E."/>
            <person name="Bassett H."/>
            <person name="Chagne D."/>
            <person name="McCallum J."/>
            <person name="Dzierzon H."/>
            <person name="Deng C."/>
            <person name="Wang Y.Y."/>
            <person name="Barron L."/>
            <person name="Manako K."/>
            <person name="Bowen J."/>
            <person name="Foster T.M."/>
            <person name="Erridge Z.A."/>
            <person name="Tiffin H."/>
            <person name="Waite C.N."/>
            <person name="Davies K.M."/>
            <person name="Grierson E.P."/>
            <person name="Laing W.A."/>
            <person name="Kirk R."/>
            <person name="Chen X."/>
            <person name="Wood M."/>
            <person name="Montefiori M."/>
            <person name="Brummell D.A."/>
            <person name="Schwinn K.E."/>
            <person name="Catanach A."/>
            <person name="Fullerton C."/>
            <person name="Li D."/>
            <person name="Meiyalaghan S."/>
            <person name="Nieuwenhuizen N."/>
            <person name="Read N."/>
            <person name="Prakash R."/>
            <person name="Hunter D."/>
            <person name="Zhang H."/>
            <person name="McKenzie M."/>
            <person name="Knabel M."/>
            <person name="Harris A."/>
            <person name="Allan A.C."/>
            <person name="Gleave A."/>
            <person name="Chen A."/>
            <person name="Janssen B.J."/>
            <person name="Plunkett B."/>
            <person name="Ampomah-Dwamena C."/>
            <person name="Voogd C."/>
            <person name="Leif D."/>
            <person name="Lafferty D."/>
            <person name="Souleyre E.J.F."/>
            <person name="Varkonyi-Gasic E."/>
            <person name="Gambi F."/>
            <person name="Hanley J."/>
            <person name="Yao J.L."/>
            <person name="Cheung J."/>
            <person name="David K.M."/>
            <person name="Warren B."/>
            <person name="Marsh K."/>
            <person name="Snowden K.C."/>
            <person name="Lin-Wang K."/>
            <person name="Brian L."/>
            <person name="Martinez-Sanchez M."/>
            <person name="Wang M."/>
            <person name="Ileperuma N."/>
            <person name="Macnee N."/>
            <person name="Campin R."/>
            <person name="McAtee P."/>
            <person name="Drummond R.S.M."/>
            <person name="Espley R.V."/>
            <person name="Ireland H.S."/>
            <person name="Wu R."/>
            <person name="Atkinson R.G."/>
            <person name="Karunairetnam S."/>
            <person name="Bulley S."/>
            <person name="Chunkath S."/>
            <person name="Hanley Z."/>
            <person name="Storey R."/>
            <person name="Thrimawithana A.H."/>
            <person name="Thomson S."/>
            <person name="David C."/>
            <person name="Testolin R."/>
            <person name="Huang H."/>
            <person name="Hellens R.P."/>
            <person name="Schaffer R.J."/>
        </authorList>
    </citation>
    <scope>NUCLEOTIDE SEQUENCE [LARGE SCALE GENOMIC DNA]</scope>
    <source>
        <strain evidence="13">cv. Red5</strain>
    </source>
</reference>
<dbReference type="InterPro" id="IPR036885">
    <property type="entry name" value="SWIB_MDM2_dom_sf"/>
</dbReference>
<feature type="compositionally biased region" description="Low complexity" evidence="6">
    <location>
        <begin position="1437"/>
        <end position="1448"/>
    </location>
</feature>
<dbReference type="PROSITE" id="PS50103">
    <property type="entry name" value="ZF_C3H1"/>
    <property type="match status" value="1"/>
</dbReference>
<feature type="region of interest" description="Disordered" evidence="6">
    <location>
        <begin position="1302"/>
        <end position="1477"/>
    </location>
</feature>
<dbReference type="PROSITE" id="PS51360">
    <property type="entry name" value="PLUS3"/>
    <property type="match status" value="1"/>
</dbReference>
<evidence type="ECO:0000313" key="13">
    <source>
        <dbReference type="Proteomes" id="UP000241394"/>
    </source>
</evidence>
<dbReference type="STRING" id="1590841.A0A2R6R5S6"/>
<evidence type="ECO:0000259" key="11">
    <source>
        <dbReference type="PROSITE" id="PS51925"/>
    </source>
</evidence>
<reference evidence="12 13" key="1">
    <citation type="submission" date="2017-07" db="EMBL/GenBank/DDBJ databases">
        <title>An improved, manually edited Actinidia chinensis var. chinensis (kiwifruit) genome highlights the challenges associated with draft genomes and gene prediction in plants.</title>
        <authorList>
            <person name="Pilkington S."/>
            <person name="Crowhurst R."/>
            <person name="Hilario E."/>
            <person name="Nardozza S."/>
            <person name="Fraser L."/>
            <person name="Peng Y."/>
            <person name="Gunaseelan K."/>
            <person name="Simpson R."/>
            <person name="Tahir J."/>
            <person name="Deroles S."/>
            <person name="Templeton K."/>
            <person name="Luo Z."/>
            <person name="Davy M."/>
            <person name="Cheng C."/>
            <person name="Mcneilage M."/>
            <person name="Scaglione D."/>
            <person name="Liu Y."/>
            <person name="Zhang Q."/>
            <person name="Datson P."/>
            <person name="De Silva N."/>
            <person name="Gardiner S."/>
            <person name="Bassett H."/>
            <person name="Chagne D."/>
            <person name="Mccallum J."/>
            <person name="Dzierzon H."/>
            <person name="Deng C."/>
            <person name="Wang Y.-Y."/>
            <person name="Barron N."/>
            <person name="Manako K."/>
            <person name="Bowen J."/>
            <person name="Foster T."/>
            <person name="Erridge Z."/>
            <person name="Tiffin H."/>
            <person name="Waite C."/>
            <person name="Davies K."/>
            <person name="Grierson E."/>
            <person name="Laing W."/>
            <person name="Kirk R."/>
            <person name="Chen X."/>
            <person name="Wood M."/>
            <person name="Montefiori M."/>
            <person name="Brummell D."/>
            <person name="Schwinn K."/>
            <person name="Catanach A."/>
            <person name="Fullerton C."/>
            <person name="Li D."/>
            <person name="Meiyalaghan S."/>
            <person name="Nieuwenhuizen N."/>
            <person name="Read N."/>
            <person name="Prakash R."/>
            <person name="Hunter D."/>
            <person name="Zhang H."/>
            <person name="Mckenzie M."/>
            <person name="Knabel M."/>
            <person name="Harris A."/>
            <person name="Allan A."/>
            <person name="Chen A."/>
            <person name="Janssen B."/>
            <person name="Plunkett B."/>
            <person name="Dwamena C."/>
            <person name="Voogd C."/>
            <person name="Leif D."/>
            <person name="Lafferty D."/>
            <person name="Souleyre E."/>
            <person name="Varkonyi-Gasic E."/>
            <person name="Gambi F."/>
            <person name="Hanley J."/>
            <person name="Yao J.-L."/>
            <person name="Cheung J."/>
            <person name="David K."/>
            <person name="Warren B."/>
            <person name="Marsh K."/>
            <person name="Snowden K."/>
            <person name="Lin-Wang K."/>
            <person name="Brian L."/>
            <person name="Martinez-Sanchez M."/>
            <person name="Wang M."/>
            <person name="Ileperuma N."/>
            <person name="Macnee N."/>
            <person name="Campin R."/>
            <person name="Mcatee P."/>
            <person name="Drummond R."/>
            <person name="Espley R."/>
            <person name="Ireland H."/>
            <person name="Wu R."/>
            <person name="Atkinson R."/>
            <person name="Karunairetnam S."/>
            <person name="Bulley S."/>
            <person name="Chunkath S."/>
            <person name="Hanley Z."/>
            <person name="Storey R."/>
            <person name="Thrimawithana A."/>
            <person name="Thomson S."/>
            <person name="David C."/>
            <person name="Testolin R."/>
        </authorList>
    </citation>
    <scope>NUCLEOTIDE SEQUENCE [LARGE SCALE GENOMIC DNA]</scope>
    <source>
        <strain evidence="13">cv. Red5</strain>
        <tissue evidence="12">Young leaf</tissue>
    </source>
</reference>
<dbReference type="InParanoid" id="A0A2R6R5S6"/>
<dbReference type="PROSITE" id="PS50016">
    <property type="entry name" value="ZF_PHD_2"/>
    <property type="match status" value="1"/>
</dbReference>
<dbReference type="InterPro" id="IPR019786">
    <property type="entry name" value="Zinc_finger_PHD-type_CS"/>
</dbReference>
<dbReference type="InterPro" id="IPR000571">
    <property type="entry name" value="Znf_CCCH"/>
</dbReference>
<dbReference type="Pfam" id="PF02201">
    <property type="entry name" value="SWIB"/>
    <property type="match status" value="1"/>
</dbReference>
<feature type="compositionally biased region" description="Basic residues" evidence="6">
    <location>
        <begin position="400"/>
        <end position="410"/>
    </location>
</feature>